<feature type="domain" description="Transposase IS116/IS110/IS902 C-terminal" evidence="1">
    <location>
        <begin position="1"/>
        <end position="43"/>
    </location>
</feature>
<evidence type="ECO:0000259" key="1">
    <source>
        <dbReference type="Pfam" id="PF02371"/>
    </source>
</evidence>
<dbReference type="EMBL" id="UGOD01000004">
    <property type="protein sequence ID" value="STX81432.1"/>
    <property type="molecule type" value="Genomic_DNA"/>
</dbReference>
<evidence type="ECO:0000313" key="2">
    <source>
        <dbReference type="EMBL" id="STX81432.1"/>
    </source>
</evidence>
<keyword evidence="3" id="KW-1185">Reference proteome</keyword>
<name>A0A378KDX6_9GAMM</name>
<organism evidence="2 3">
    <name type="scientific">Legionella busanensis</name>
    <dbReference type="NCBI Taxonomy" id="190655"/>
    <lineage>
        <taxon>Bacteria</taxon>
        <taxon>Pseudomonadati</taxon>
        <taxon>Pseudomonadota</taxon>
        <taxon>Gammaproteobacteria</taxon>
        <taxon>Legionellales</taxon>
        <taxon>Legionellaceae</taxon>
        <taxon>Legionella</taxon>
    </lineage>
</organism>
<dbReference type="GO" id="GO:0006313">
    <property type="term" value="P:DNA transposition"/>
    <property type="evidence" value="ECO:0007669"/>
    <property type="project" value="InterPro"/>
</dbReference>
<dbReference type="Pfam" id="PF02371">
    <property type="entry name" value="Transposase_20"/>
    <property type="match status" value="1"/>
</dbReference>
<dbReference type="AlphaFoldDB" id="A0A378KDX6"/>
<dbReference type="GO" id="GO:0004803">
    <property type="term" value="F:transposase activity"/>
    <property type="evidence" value="ECO:0007669"/>
    <property type="project" value="InterPro"/>
</dbReference>
<evidence type="ECO:0000313" key="3">
    <source>
        <dbReference type="Proteomes" id="UP000254794"/>
    </source>
</evidence>
<dbReference type="InterPro" id="IPR003346">
    <property type="entry name" value="Transposase_20"/>
</dbReference>
<dbReference type="Proteomes" id="UP000254794">
    <property type="component" value="Unassembled WGS sequence"/>
</dbReference>
<proteinExistence type="predicted"/>
<sequence length="117" mass="13274">MAAWLRLVPRQLSSGNKQVLLSISKRGDRYLSTLLIHGARAALYKLLPMKMAPLNSIKFLVLIVQTQNRSGILQLNFFNRTNFCVIAQLTEHKAILQIVLFLKPEILTRIGSILLTF</sequence>
<reference evidence="2 3" key="1">
    <citation type="submission" date="2018-06" db="EMBL/GenBank/DDBJ databases">
        <authorList>
            <consortium name="Pathogen Informatics"/>
            <person name="Doyle S."/>
        </authorList>
    </citation>
    <scope>NUCLEOTIDE SEQUENCE [LARGE SCALE GENOMIC DNA]</scope>
    <source>
        <strain evidence="2 3">NCTC13316</strain>
    </source>
</reference>
<accession>A0A378KDX6</accession>
<gene>
    <name evidence="2" type="ORF">NCTC13316_03303</name>
</gene>
<dbReference type="GO" id="GO:0003677">
    <property type="term" value="F:DNA binding"/>
    <property type="evidence" value="ECO:0007669"/>
    <property type="project" value="InterPro"/>
</dbReference>
<protein>
    <submittedName>
        <fullName evidence="2">Transposase IS116/IS110/IS902 family</fullName>
    </submittedName>
</protein>